<dbReference type="PATRIC" id="fig|1445510.3.peg.3394"/>
<keyword evidence="1" id="KW-0489">Methyltransferase</keyword>
<dbReference type="Pfam" id="PF13489">
    <property type="entry name" value="Methyltransf_23"/>
    <property type="match status" value="1"/>
</dbReference>
<dbReference type="Proteomes" id="UP000032266">
    <property type="component" value="Chromosome"/>
</dbReference>
<dbReference type="OrthoDB" id="9816424at2"/>
<keyword evidence="2" id="KW-1185">Reference proteome</keyword>
<evidence type="ECO:0000313" key="2">
    <source>
        <dbReference type="Proteomes" id="UP000032266"/>
    </source>
</evidence>
<protein>
    <submittedName>
        <fullName evidence="1">2-polyprenyl-3-methyl-5-hydroxy-6-metoxy-1, 4-benzoquinol methylase</fullName>
    </submittedName>
</protein>
<dbReference type="KEGG" id="gsn:YC6258_03434"/>
<evidence type="ECO:0000313" key="1">
    <source>
        <dbReference type="EMBL" id="AJQ95470.1"/>
    </source>
</evidence>
<reference evidence="1 2" key="1">
    <citation type="submission" date="2014-01" db="EMBL/GenBank/DDBJ databases">
        <title>Full genme sequencing of cellulolytic bacterium Gynuella sunshinyii YC6258T gen. nov., sp. nov.</title>
        <authorList>
            <person name="Khan H."/>
            <person name="Chung E.J."/>
            <person name="Chung Y.R."/>
        </authorList>
    </citation>
    <scope>NUCLEOTIDE SEQUENCE [LARGE SCALE GENOMIC DNA]</scope>
    <source>
        <strain evidence="1 2">YC6258</strain>
    </source>
</reference>
<keyword evidence="1" id="KW-0808">Transferase</keyword>
<dbReference type="GO" id="GO:0032259">
    <property type="term" value="P:methylation"/>
    <property type="evidence" value="ECO:0007669"/>
    <property type="project" value="UniProtKB-KW"/>
</dbReference>
<dbReference type="AlphaFoldDB" id="A0A0C5V7S1"/>
<accession>A0A0C5V7S1</accession>
<name>A0A0C5V7S1_9GAMM</name>
<dbReference type="HOGENOM" id="CLU_1331419_0_0_6"/>
<dbReference type="EMBL" id="CP007142">
    <property type="protein sequence ID" value="AJQ95470.1"/>
    <property type="molecule type" value="Genomic_DNA"/>
</dbReference>
<dbReference type="GO" id="GO:0008168">
    <property type="term" value="F:methyltransferase activity"/>
    <property type="evidence" value="ECO:0007669"/>
    <property type="project" value="UniProtKB-KW"/>
</dbReference>
<dbReference type="STRING" id="1445510.YC6258_03434"/>
<dbReference type="InterPro" id="IPR029063">
    <property type="entry name" value="SAM-dependent_MTases_sf"/>
</dbReference>
<proteinExistence type="predicted"/>
<sequence>MDKQVEKKHYDFSKYVTKERWCSIWHQLDEVLGLEPESVLEVGPGPGLFKAVAGGFGLKVDTLDIAEDLNPDIIASAVDMPLSDKSYDVVCSFQMLEHIPFDMSKNALKEMARVSRNHIVISLPDAEIQWPYSLYVPKRGTKKLLLKRPFSKIKEHEFDGEHYWEINKKGYELQVIQGEIENSLEGFKLKKTYRVPENPYHRFFVFERI</sequence>
<dbReference type="Gene3D" id="3.40.50.150">
    <property type="entry name" value="Vaccinia Virus protein VP39"/>
    <property type="match status" value="1"/>
</dbReference>
<organism evidence="1 2">
    <name type="scientific">Gynuella sunshinyii YC6258</name>
    <dbReference type="NCBI Taxonomy" id="1445510"/>
    <lineage>
        <taxon>Bacteria</taxon>
        <taxon>Pseudomonadati</taxon>
        <taxon>Pseudomonadota</taxon>
        <taxon>Gammaproteobacteria</taxon>
        <taxon>Oceanospirillales</taxon>
        <taxon>Saccharospirillaceae</taxon>
        <taxon>Gynuella</taxon>
    </lineage>
</organism>
<dbReference type="SUPFAM" id="SSF53335">
    <property type="entry name" value="S-adenosyl-L-methionine-dependent methyltransferases"/>
    <property type="match status" value="1"/>
</dbReference>
<gene>
    <name evidence="1" type="ORF">YC6258_03434</name>
</gene>
<dbReference type="RefSeq" id="WP_044617765.1">
    <property type="nucleotide sequence ID" value="NZ_CP007142.1"/>
</dbReference>